<dbReference type="EMBL" id="CP043311">
    <property type="protein sequence ID" value="QEY60843.1"/>
    <property type="molecule type" value="Genomic_DNA"/>
</dbReference>
<accession>A0A5J6QEV4</accession>
<evidence type="ECO:0000313" key="3">
    <source>
        <dbReference type="Proteomes" id="UP000327179"/>
    </source>
</evidence>
<dbReference type="SUPFAM" id="SSF53850">
    <property type="entry name" value="Periplasmic binding protein-like II"/>
    <property type="match status" value="1"/>
</dbReference>
<evidence type="ECO:0000313" key="2">
    <source>
        <dbReference type="EMBL" id="QEY60843.1"/>
    </source>
</evidence>
<reference evidence="2 3" key="1">
    <citation type="submission" date="2019-08" db="EMBL/GenBank/DDBJ databases">
        <title>Whole-genome Sequencing of e-waste polymer degrading bacterium Pseudomonas sp. strain PE08.</title>
        <authorList>
            <person name="Kirdat K."/>
            <person name="Debbarma P."/>
            <person name="Narawade N."/>
            <person name="Suyal D."/>
            <person name="Thorat V."/>
            <person name="Shouche Y."/>
            <person name="Goel R."/>
            <person name="Yadav A."/>
        </authorList>
    </citation>
    <scope>NUCLEOTIDE SEQUENCE [LARGE SCALE GENOMIC DNA]</scope>
    <source>
        <strain evidence="2 3">PE08</strain>
    </source>
</reference>
<dbReference type="Proteomes" id="UP000327179">
    <property type="component" value="Chromosome"/>
</dbReference>
<gene>
    <name evidence="2" type="ORF">FXN65_01820</name>
</gene>
<dbReference type="KEGG" id="plal:FXN65_01820"/>
<dbReference type="RefSeq" id="WP_151131388.1">
    <property type="nucleotide sequence ID" value="NZ_CP043311.1"/>
</dbReference>
<feature type="chain" id="PRO_5023938273" description="Transporter substrate-binding domain-containing protein" evidence="1">
    <location>
        <begin position="22"/>
        <end position="296"/>
    </location>
</feature>
<evidence type="ECO:0008006" key="4">
    <source>
        <dbReference type="Google" id="ProtNLM"/>
    </source>
</evidence>
<keyword evidence="3" id="KW-1185">Reference proteome</keyword>
<proteinExistence type="predicted"/>
<evidence type="ECO:0000256" key="1">
    <source>
        <dbReference type="SAM" id="SignalP"/>
    </source>
</evidence>
<keyword evidence="1" id="KW-0732">Signal</keyword>
<protein>
    <recommendedName>
        <fullName evidence="4">Transporter substrate-binding domain-containing protein</fullName>
    </recommendedName>
</protein>
<feature type="signal peptide" evidence="1">
    <location>
        <begin position="1"/>
        <end position="21"/>
    </location>
</feature>
<name>A0A5J6QEV4_9GAMM</name>
<dbReference type="AlphaFoldDB" id="A0A5J6QEV4"/>
<organism evidence="2 3">
    <name type="scientific">Metapseudomonas lalkuanensis</name>
    <dbReference type="NCBI Taxonomy" id="2604832"/>
    <lineage>
        <taxon>Bacteria</taxon>
        <taxon>Pseudomonadati</taxon>
        <taxon>Pseudomonadota</taxon>
        <taxon>Gammaproteobacteria</taxon>
        <taxon>Pseudomonadales</taxon>
        <taxon>Pseudomonadaceae</taxon>
        <taxon>Metapseudomonas</taxon>
    </lineage>
</organism>
<sequence length="296" mass="33131">MRRLPLLCLSLCLAWAHAVMAAEQWRVAVAEVPGLAEANGTGPLPDLLRALDAQLPDIDFELQITPFARTFHLLQNGQCEFQVPFLGNLPRLPAGLRYGSGRLWQVRFGLFTQRGNALSVAQLLDPAHVLSAERLAASGMDAGQREQLKPLLGRSWRLDELQEQLAAPRVPPALRTLAYPYRIETDRAHAPWLGFPALSGNSIEGSLQKLVRGRLDGYVFAVNQTEHEIDRLGLRQQLRAQDFGLYPVRWLVPDNPRGALVDRRLMEALGKLQKQPGFPKLQAPLNRLSSDWKPWP</sequence>